<dbReference type="GO" id="GO:0000177">
    <property type="term" value="C:cytoplasmic exosome (RNase complex)"/>
    <property type="evidence" value="ECO:0007669"/>
    <property type="project" value="TreeGrafter"/>
</dbReference>
<organism evidence="6 7">
    <name type="scientific">Nanoarchaeum equitans (strain Kin4-M)</name>
    <dbReference type="NCBI Taxonomy" id="228908"/>
    <lineage>
        <taxon>Archaea</taxon>
        <taxon>Nanobdellota</taxon>
        <taxon>Candidatus Nanoarchaeia</taxon>
        <taxon>Nanoarchaeales</taxon>
        <taxon>Nanoarchaeaceae</taxon>
        <taxon>Nanoarchaeum</taxon>
    </lineage>
</organism>
<dbReference type="SUPFAM" id="SSF55666">
    <property type="entry name" value="Ribonuclease PH domain 2-like"/>
    <property type="match status" value="1"/>
</dbReference>
<dbReference type="SUPFAM" id="SSF54211">
    <property type="entry name" value="Ribosomal protein S5 domain 2-like"/>
    <property type="match status" value="1"/>
</dbReference>
<keyword evidence="7" id="KW-1185">Reference proteome</keyword>
<evidence type="ECO:0000313" key="6">
    <source>
        <dbReference type="EMBL" id="AAR38966.1"/>
    </source>
</evidence>
<dbReference type="PANTHER" id="PTHR11097">
    <property type="entry name" value="EXOSOME COMPLEX EXONUCLEASE RIBOSOMAL RNA PROCESSING PROTEIN"/>
    <property type="match status" value="1"/>
</dbReference>
<sequence>MHYIEQKLMDGFHIDNRPLLEYRPIKIKEDQNRVWLSLGNTQVIAGLSISEEEPMEKGKANLIVNADFSPIAGKEYFQGPPTEQDLILARLIDRALRSSNAIALEKHVIDENKVKSFYIDVIVLEDDGNILDASMLAVVKLLEKANLLERKPLYISFYKYKNIIFVDPTKEEEQISNAKISIAIDGENIVSIQKDYGSFDENEIEELIDLAFDLYKKL</sequence>
<gene>
    <name evidence="6" type="ordered locus">NEQ111</name>
</gene>
<reference evidence="6 7" key="1">
    <citation type="journal article" date="2003" name="Proc. Natl. Acad. Sci. U.S.A.">
        <title>The genome of Nanoarchaeum equitans: insights into early archaeal evolution and derived parasitism.</title>
        <authorList>
            <person name="Waters E."/>
            <person name="Hohn M.J."/>
            <person name="Ahel I."/>
            <person name="Graham D.E."/>
            <person name="Adams M.D."/>
            <person name="Barnstead M."/>
            <person name="Beeson K.Y."/>
            <person name="Bibbs L."/>
            <person name="Bolanos R."/>
            <person name="Keller M."/>
            <person name="Kretz K."/>
            <person name="Lin X."/>
            <person name="Mathur E."/>
            <person name="Ni J."/>
            <person name="Podar M."/>
            <person name="Richardson T."/>
            <person name="Sutton G.G."/>
            <person name="Simon M."/>
            <person name="Soll D."/>
            <person name="Stetter K.O."/>
            <person name="Short J.M."/>
            <person name="Noordewier M."/>
        </authorList>
    </citation>
    <scope>NUCLEOTIDE SEQUENCE [LARGE SCALE GENOMIC DNA]</scope>
    <source>
        <strain evidence="6 7">Kin4-M</strain>
    </source>
</reference>
<dbReference type="GO" id="GO:0034475">
    <property type="term" value="P:U4 snRNA 3'-end processing"/>
    <property type="evidence" value="ECO:0007669"/>
    <property type="project" value="TreeGrafter"/>
</dbReference>
<dbReference type="PANTHER" id="PTHR11097:SF8">
    <property type="entry name" value="EXOSOME COMPLEX COMPONENT RRP42"/>
    <property type="match status" value="1"/>
</dbReference>
<evidence type="ECO:0000313" key="7">
    <source>
        <dbReference type="Proteomes" id="UP000000578"/>
    </source>
</evidence>
<evidence type="ECO:0000259" key="5">
    <source>
        <dbReference type="Pfam" id="PF03725"/>
    </source>
</evidence>
<dbReference type="BioCyc" id="NEQU228908:GJB6-119-MONOMER"/>
<dbReference type="GO" id="GO:0035925">
    <property type="term" value="F:mRNA 3'-UTR AU-rich region binding"/>
    <property type="evidence" value="ECO:0007669"/>
    <property type="project" value="TreeGrafter"/>
</dbReference>
<evidence type="ECO:0000256" key="3">
    <source>
        <dbReference type="ARBA" id="ARBA00022835"/>
    </source>
</evidence>
<comment type="subcellular location">
    <subcellularLocation>
        <location evidence="1">Cytoplasm</location>
    </subcellularLocation>
</comment>
<keyword evidence="3" id="KW-0271">Exosome</keyword>
<dbReference type="GO" id="GO:0000467">
    <property type="term" value="P:exonucleolytic trimming to generate mature 3'-end of 5.8S rRNA from tricistronic rRNA transcript (SSU-rRNA, 5.8S rRNA, LSU-rRNA)"/>
    <property type="evidence" value="ECO:0007669"/>
    <property type="project" value="TreeGrafter"/>
</dbReference>
<name>Q74ML0_NANEQ</name>
<dbReference type="InterPro" id="IPR036345">
    <property type="entry name" value="ExoRNase_PH_dom2_sf"/>
</dbReference>
<dbReference type="EnsemblBacteria" id="AAR38966">
    <property type="protein sequence ID" value="AAR38966"/>
    <property type="gene ID" value="NEQ111"/>
</dbReference>
<dbReference type="InterPro" id="IPR050590">
    <property type="entry name" value="Exosome_comp_Rrp42_subfam"/>
</dbReference>
<dbReference type="AlphaFoldDB" id="Q74ML0"/>
<dbReference type="InterPro" id="IPR001247">
    <property type="entry name" value="ExoRNase_PH_dom1"/>
</dbReference>
<feature type="domain" description="Exoribonuclease phosphorolytic" evidence="5">
    <location>
        <begin position="154"/>
        <end position="212"/>
    </location>
</feature>
<dbReference type="Proteomes" id="UP000000578">
    <property type="component" value="Chromosome"/>
</dbReference>
<protein>
    <submittedName>
        <fullName evidence="6">NEQ111</fullName>
    </submittedName>
</protein>
<dbReference type="Gene3D" id="3.30.230.70">
    <property type="entry name" value="GHMP Kinase, N-terminal domain"/>
    <property type="match status" value="1"/>
</dbReference>
<dbReference type="KEGG" id="neq:NEQ111"/>
<proteinExistence type="predicted"/>
<evidence type="ECO:0000259" key="4">
    <source>
        <dbReference type="Pfam" id="PF01138"/>
    </source>
</evidence>
<accession>Q74ML0</accession>
<dbReference type="Pfam" id="PF01138">
    <property type="entry name" value="RNase_PH"/>
    <property type="match status" value="1"/>
</dbReference>
<dbReference type="GO" id="GO:0016075">
    <property type="term" value="P:rRNA catabolic process"/>
    <property type="evidence" value="ECO:0007669"/>
    <property type="project" value="TreeGrafter"/>
</dbReference>
<feature type="domain" description="Exoribonuclease phosphorolytic" evidence="4">
    <location>
        <begin position="33"/>
        <end position="138"/>
    </location>
</feature>
<dbReference type="GO" id="GO:0034473">
    <property type="term" value="P:U1 snRNA 3'-end processing"/>
    <property type="evidence" value="ECO:0007669"/>
    <property type="project" value="TreeGrafter"/>
</dbReference>
<dbReference type="HOGENOM" id="CLU_038194_0_0_2"/>
<evidence type="ECO:0000256" key="1">
    <source>
        <dbReference type="ARBA" id="ARBA00004496"/>
    </source>
</evidence>
<dbReference type="GO" id="GO:0034476">
    <property type="term" value="P:U5 snRNA 3'-end processing"/>
    <property type="evidence" value="ECO:0007669"/>
    <property type="project" value="TreeGrafter"/>
</dbReference>
<dbReference type="InterPro" id="IPR020568">
    <property type="entry name" value="Ribosomal_Su5_D2-typ_SF"/>
</dbReference>
<evidence type="ECO:0000256" key="2">
    <source>
        <dbReference type="ARBA" id="ARBA00022490"/>
    </source>
</evidence>
<dbReference type="Pfam" id="PF03725">
    <property type="entry name" value="RNase_PH_C"/>
    <property type="match status" value="1"/>
</dbReference>
<dbReference type="InterPro" id="IPR027408">
    <property type="entry name" value="PNPase/RNase_PH_dom_sf"/>
</dbReference>
<dbReference type="STRING" id="228908.NEQ111"/>
<dbReference type="InterPro" id="IPR015847">
    <property type="entry name" value="ExoRNase_PH_dom2"/>
</dbReference>
<dbReference type="EMBL" id="AE017199">
    <property type="protein sequence ID" value="AAR38966.1"/>
    <property type="molecule type" value="Genomic_DNA"/>
</dbReference>
<keyword evidence="2" id="KW-0963">Cytoplasm</keyword>